<feature type="compositionally biased region" description="Polar residues" evidence="1">
    <location>
        <begin position="757"/>
        <end position="769"/>
    </location>
</feature>
<feature type="compositionally biased region" description="Polar residues" evidence="1">
    <location>
        <begin position="949"/>
        <end position="962"/>
    </location>
</feature>
<proteinExistence type="predicted"/>
<feature type="chain" id="PRO_5020421274" description="WSC domain-containing protein" evidence="2">
    <location>
        <begin position="22"/>
        <end position="1115"/>
    </location>
</feature>
<evidence type="ECO:0008006" key="5">
    <source>
        <dbReference type="Google" id="ProtNLM"/>
    </source>
</evidence>
<evidence type="ECO:0000313" key="4">
    <source>
        <dbReference type="Proteomes" id="UP000295083"/>
    </source>
</evidence>
<feature type="compositionally biased region" description="Basic and acidic residues" evidence="1">
    <location>
        <begin position="928"/>
        <end position="942"/>
    </location>
</feature>
<dbReference type="EMBL" id="QAPG01000057">
    <property type="protein sequence ID" value="TDZ33932.1"/>
    <property type="molecule type" value="Genomic_DNA"/>
</dbReference>
<feature type="compositionally biased region" description="Low complexity" evidence="1">
    <location>
        <begin position="776"/>
        <end position="797"/>
    </location>
</feature>
<feature type="region of interest" description="Disordered" evidence="1">
    <location>
        <begin position="804"/>
        <end position="823"/>
    </location>
</feature>
<evidence type="ECO:0000256" key="1">
    <source>
        <dbReference type="SAM" id="MobiDB-lite"/>
    </source>
</evidence>
<dbReference type="InterPro" id="IPR049804">
    <property type="entry name" value="Choice_anch_L"/>
</dbReference>
<accession>A0A4R8Q680</accession>
<dbReference type="AlphaFoldDB" id="A0A4R8Q680"/>
<feature type="region of interest" description="Disordered" evidence="1">
    <location>
        <begin position="901"/>
        <end position="1084"/>
    </location>
</feature>
<organism evidence="3 4">
    <name type="scientific">Colletotrichum spinosum</name>
    <dbReference type="NCBI Taxonomy" id="1347390"/>
    <lineage>
        <taxon>Eukaryota</taxon>
        <taxon>Fungi</taxon>
        <taxon>Dikarya</taxon>
        <taxon>Ascomycota</taxon>
        <taxon>Pezizomycotina</taxon>
        <taxon>Sordariomycetes</taxon>
        <taxon>Hypocreomycetidae</taxon>
        <taxon>Glomerellales</taxon>
        <taxon>Glomerellaceae</taxon>
        <taxon>Colletotrichum</taxon>
        <taxon>Colletotrichum orbiculare species complex</taxon>
    </lineage>
</organism>
<feature type="compositionally biased region" description="Low complexity" evidence="1">
    <location>
        <begin position="528"/>
        <end position="603"/>
    </location>
</feature>
<gene>
    <name evidence="3" type="ORF">C8035_v000673</name>
</gene>
<feature type="region of interest" description="Disordered" evidence="1">
    <location>
        <begin position="501"/>
        <end position="607"/>
    </location>
</feature>
<reference evidence="3 4" key="1">
    <citation type="submission" date="2018-11" db="EMBL/GenBank/DDBJ databases">
        <title>Genome sequence and assembly of Colletotrichum spinosum.</title>
        <authorList>
            <person name="Gan P."/>
            <person name="Shirasu K."/>
        </authorList>
    </citation>
    <scope>NUCLEOTIDE SEQUENCE [LARGE SCALE GENOMIC DNA]</scope>
    <source>
        <strain evidence="3 4">CBS 515.97</strain>
    </source>
</reference>
<sequence length="1115" mass="114874">MRPSTIASVAALLGLVPFCDSLTVTASNNANVLANALFSGPGITVSSASYSGAEAASGTFTAGLGGIGSGALLTSGSAVGALPGGNLYVDNGAAGSATYCGANSFNAAILSVTISLGAGYSGVQVEFVLASEEDGGSADPISIFLNGQQYARDGSAQLNVLSPYVRGAGFSIKPPNSVSSYADSSPPLLLVIPASPGPQTMVFAICDLGDTEWDSGLFLKAGGCTNCSPSLVVNYVTTTTTLAAGASPFTSTTKASGTVSGTHYERFLYRLVDHDIDNQHGVVNVNQHRLFDINNQHRFVDIEQYHRVYIFVNFGVFTDFDVFIYDDVFNSHKHFDKSYVVFQHNFDLINIHFHFHNRAIQHNVRVNNVPVSGSHLTGTVLNIFDTASLVIVELVYSSAPSSVRELKFHNTDATQPNTDLDVLHQHSEHDFDVETNNAHELQYIIQNAAIELFHDASVDRAHIHRQPVVHRLVVDIHPRIAAHVDHLDKLLDPTTLALPSTSTTEAASSSVEEVSASTPASTLPVVPSSPISSPIEPSTQSSTSQSTASEPAASESAISESATFESATPTASADPSSSSLATTPEPAPSPTTTTSSSPSPSSTDDVVPSNLPLIGAYAYLGCLTSQSNFPTFNLIGEAPDMTTARCVSLGGGLSFVGIFDRSCYGASSLDDTGEVAEAQCNLECPADPGLFCGGIRQTPAARKRGLSRHLGRRAVPADRLLTVYALVDPGPGSTTTTTTAITTGTTTAAATPELPSSVGSDPSATSTSAGPGVVTSPSPASSSALSSPPSSVLSPAPIPSSSTIPIVNPANPSAPPNPTSTLSNLQTLTTTVLYTIVDPLNPSRLTVTEFCATLPYTPCPRCQHGGPPTVNMETITASCRACGPHGETHVTLTVPAAAIAGPTHEPSSAQEPPDVAGHLQDNSRPTRPHGEQIPGHETHGTRPDGTALSLPNVNSPDANSNLDIGGHTYTPAVNPLSGSRAAPTPLPAAPNPNEEDIYNTQPPFEAAPSAGPDGGGRHPISTQNAAAVPSGSAGADPSTDGPLASPDSHRGPHGSNILPTSEPAKDSASGVISASSGTSISPAPSTVAASMSVRNALRPAWCSVLFALGLAMVVA</sequence>
<feature type="compositionally biased region" description="Low complexity" evidence="1">
    <location>
        <begin position="501"/>
        <end position="521"/>
    </location>
</feature>
<comment type="caution">
    <text evidence="3">The sequence shown here is derived from an EMBL/GenBank/DDBJ whole genome shotgun (WGS) entry which is preliminary data.</text>
</comment>
<keyword evidence="2" id="KW-0732">Signal</keyword>
<keyword evidence="4" id="KW-1185">Reference proteome</keyword>
<feature type="region of interest" description="Disordered" evidence="1">
    <location>
        <begin position="729"/>
        <end position="797"/>
    </location>
</feature>
<name>A0A4R8Q680_9PEZI</name>
<feature type="compositionally biased region" description="Low complexity" evidence="1">
    <location>
        <begin position="734"/>
        <end position="751"/>
    </location>
</feature>
<evidence type="ECO:0000313" key="3">
    <source>
        <dbReference type="EMBL" id="TDZ33932.1"/>
    </source>
</evidence>
<protein>
    <recommendedName>
        <fullName evidence="5">WSC domain-containing protein</fullName>
    </recommendedName>
</protein>
<evidence type="ECO:0000256" key="2">
    <source>
        <dbReference type="SAM" id="SignalP"/>
    </source>
</evidence>
<feature type="signal peptide" evidence="2">
    <location>
        <begin position="1"/>
        <end position="21"/>
    </location>
</feature>
<dbReference type="NCBIfam" id="NF038133">
    <property type="entry name" value="choice_anch_L"/>
    <property type="match status" value="1"/>
</dbReference>
<dbReference type="Proteomes" id="UP000295083">
    <property type="component" value="Unassembled WGS sequence"/>
</dbReference>
<feature type="compositionally biased region" description="Polar residues" evidence="1">
    <location>
        <begin position="1070"/>
        <end position="1084"/>
    </location>
</feature>